<evidence type="ECO:0000313" key="7">
    <source>
        <dbReference type="EMBL" id="EGR30911.1"/>
    </source>
</evidence>
<evidence type="ECO:0000313" key="8">
    <source>
        <dbReference type="Proteomes" id="UP000008983"/>
    </source>
</evidence>
<evidence type="ECO:0000256" key="2">
    <source>
        <dbReference type="ARBA" id="ARBA00010989"/>
    </source>
</evidence>
<dbReference type="SUPFAM" id="SSF51905">
    <property type="entry name" value="FAD/NAD(P)-binding domain"/>
    <property type="match status" value="1"/>
</dbReference>
<comment type="cofactor">
    <cofactor evidence="1">
        <name>FAD</name>
        <dbReference type="ChEBI" id="CHEBI:57692"/>
    </cofactor>
</comment>
<dbReference type="Proteomes" id="UP000008983">
    <property type="component" value="Unassembled WGS sequence"/>
</dbReference>
<dbReference type="InterPro" id="IPR045170">
    <property type="entry name" value="MTOX"/>
</dbReference>
<accession>G0QV37</accession>
<dbReference type="Gene3D" id="3.30.9.10">
    <property type="entry name" value="D-Amino Acid Oxidase, subunit A, domain 2"/>
    <property type="match status" value="1"/>
</dbReference>
<dbReference type="STRING" id="857967.G0QV37"/>
<dbReference type="InterPro" id="IPR036188">
    <property type="entry name" value="FAD/NAD-bd_sf"/>
</dbReference>
<name>G0QV37_ICHMU</name>
<keyword evidence="3" id="KW-0285">Flavoprotein</keyword>
<evidence type="ECO:0000256" key="3">
    <source>
        <dbReference type="ARBA" id="ARBA00022630"/>
    </source>
</evidence>
<dbReference type="AlphaFoldDB" id="G0QV37"/>
<dbReference type="EMBL" id="GL983931">
    <property type="protein sequence ID" value="EGR30911.1"/>
    <property type="molecule type" value="Genomic_DNA"/>
</dbReference>
<proteinExistence type="inferred from homology"/>
<dbReference type="Pfam" id="PF01266">
    <property type="entry name" value="DAO"/>
    <property type="match status" value="1"/>
</dbReference>
<evidence type="ECO:0000256" key="1">
    <source>
        <dbReference type="ARBA" id="ARBA00001974"/>
    </source>
</evidence>
<dbReference type="PANTHER" id="PTHR10961">
    <property type="entry name" value="PEROXISOMAL SARCOSINE OXIDASE"/>
    <property type="match status" value="1"/>
</dbReference>
<dbReference type="PANTHER" id="PTHR10961:SF7">
    <property type="entry name" value="FAD DEPENDENT OXIDOREDUCTASE DOMAIN-CONTAINING PROTEIN"/>
    <property type="match status" value="1"/>
</dbReference>
<keyword evidence="5 7" id="KW-0560">Oxidoreductase</keyword>
<dbReference type="RefSeq" id="XP_004032498.1">
    <property type="nucleotide sequence ID" value="XM_004032450.1"/>
</dbReference>
<dbReference type="GO" id="GO:0008115">
    <property type="term" value="F:sarcosine oxidase activity"/>
    <property type="evidence" value="ECO:0007669"/>
    <property type="project" value="UniProtKB-EC"/>
</dbReference>
<reference evidence="7 8" key="1">
    <citation type="submission" date="2011-07" db="EMBL/GenBank/DDBJ databases">
        <authorList>
            <person name="Coyne R."/>
            <person name="Brami D."/>
            <person name="Johnson J."/>
            <person name="Hostetler J."/>
            <person name="Hannick L."/>
            <person name="Clark T."/>
            <person name="Cassidy-Hanley D."/>
            <person name="Inman J."/>
        </authorList>
    </citation>
    <scope>NUCLEOTIDE SEQUENCE [LARGE SCALE GENOMIC DNA]</scope>
    <source>
        <strain evidence="7 8">G5</strain>
    </source>
</reference>
<protein>
    <submittedName>
        <fullName evidence="7">Sarcosine oxidase, putative</fullName>
        <ecNumber evidence="7">1.5.3.1</ecNumber>
    </submittedName>
</protein>
<dbReference type="GO" id="GO:0050660">
    <property type="term" value="F:flavin adenine dinucleotide binding"/>
    <property type="evidence" value="ECO:0007669"/>
    <property type="project" value="InterPro"/>
</dbReference>
<evidence type="ECO:0000256" key="4">
    <source>
        <dbReference type="ARBA" id="ARBA00022827"/>
    </source>
</evidence>
<dbReference type="OrthoDB" id="288395at2759"/>
<gene>
    <name evidence="7" type="ORF">IMG5_121150</name>
</gene>
<comment type="similarity">
    <text evidence="2">Belongs to the MSOX/MTOX family.</text>
</comment>
<dbReference type="GeneID" id="14907033"/>
<sequence>MIYDLVIIGLGAMGSSSLYHASTQYNNILAIEQFEPTHNKGSSHGETRIIREAYYEGEFYVPMAQKSLELFLKLQEESKQQLYQKTGCLIVGKEKSKLIRQSYQSAVKHNVSFKIYKTNQELQQKVPGFTLPKGFVGLFDETAGILYPEKFLSPCSGHGFKFSSLIGNMACEILEKQVNKYDMFKIQRLQEIKPNL</sequence>
<dbReference type="InParanoid" id="G0QV37"/>
<dbReference type="Gene3D" id="3.50.50.60">
    <property type="entry name" value="FAD/NAD(P)-binding domain"/>
    <property type="match status" value="1"/>
</dbReference>
<evidence type="ECO:0000259" key="6">
    <source>
        <dbReference type="Pfam" id="PF01266"/>
    </source>
</evidence>
<dbReference type="EC" id="1.5.3.1" evidence="7"/>
<evidence type="ECO:0000256" key="5">
    <source>
        <dbReference type="ARBA" id="ARBA00023002"/>
    </source>
</evidence>
<keyword evidence="4" id="KW-0274">FAD</keyword>
<dbReference type="InterPro" id="IPR006076">
    <property type="entry name" value="FAD-dep_OxRdtase"/>
</dbReference>
<keyword evidence="8" id="KW-1185">Reference proteome</keyword>
<dbReference type="OMA" id="ELHYALM"/>
<feature type="domain" description="FAD dependent oxidoreductase" evidence="6">
    <location>
        <begin position="4"/>
        <end position="152"/>
    </location>
</feature>
<organism evidence="7 8">
    <name type="scientific">Ichthyophthirius multifiliis</name>
    <name type="common">White spot disease agent</name>
    <name type="synonym">Ich</name>
    <dbReference type="NCBI Taxonomy" id="5932"/>
    <lineage>
        <taxon>Eukaryota</taxon>
        <taxon>Sar</taxon>
        <taxon>Alveolata</taxon>
        <taxon>Ciliophora</taxon>
        <taxon>Intramacronucleata</taxon>
        <taxon>Oligohymenophorea</taxon>
        <taxon>Hymenostomatida</taxon>
        <taxon>Ophryoglenina</taxon>
        <taxon>Ichthyophthirius</taxon>
    </lineage>
</organism>
<dbReference type="eggNOG" id="KOG2820">
    <property type="taxonomic scope" value="Eukaryota"/>
</dbReference>